<keyword evidence="7" id="KW-1185">Reference proteome</keyword>
<accession>A0A7N0TNB9</accession>
<feature type="region of interest" description="Disordered" evidence="4">
    <location>
        <begin position="85"/>
        <end position="117"/>
    </location>
</feature>
<dbReference type="Pfam" id="PF14304">
    <property type="entry name" value="CSTF_C"/>
    <property type="match status" value="1"/>
</dbReference>
<dbReference type="GO" id="GO:0031124">
    <property type="term" value="P:mRNA 3'-end processing"/>
    <property type="evidence" value="ECO:0007669"/>
    <property type="project" value="InterPro"/>
</dbReference>
<dbReference type="InterPro" id="IPR038192">
    <property type="entry name" value="CSTF_C_sf"/>
</dbReference>
<evidence type="ECO:0000313" key="7">
    <source>
        <dbReference type="Proteomes" id="UP000594263"/>
    </source>
</evidence>
<dbReference type="CDD" id="cd12398">
    <property type="entry name" value="RRM_CSTF2_RNA15_like"/>
    <property type="match status" value="1"/>
</dbReference>
<dbReference type="Gene3D" id="3.30.70.330">
    <property type="match status" value="1"/>
</dbReference>
<protein>
    <recommendedName>
        <fullName evidence="5">RRM domain-containing protein</fullName>
    </recommendedName>
</protein>
<feature type="domain" description="RRM" evidence="5">
    <location>
        <begin position="8"/>
        <end position="86"/>
    </location>
</feature>
<feature type="compositionally biased region" description="Polar residues" evidence="4">
    <location>
        <begin position="351"/>
        <end position="367"/>
    </location>
</feature>
<sequence length="559" mass="60609">MTSASQHRCVFVGNIPYDASEEQLIQICEEVGPVVSFRLVTDKETGKPKGYGFCEYKDEETALSARRNLQGYEINGRQLRVDFAENDKGVDRNRDQGRGGPGLSANADPHKLGDSSNKQQIGISAAVTAASVMAGALGGGQVGIRSNHNGQSVIGNDSLTLHLAQMSRSQLVEVLHQLKEMATQDNNLTRELLLSNLQLSKALFQVLIMLRMVPQQMLLNIKQVSTSFSQNGLQPQLSAQPQFGVPPWPQNKLHSVVLHGPEDGQSIAGAQTPLVPCLSSTSHFQQPHQTQQTAYSAPSGVTAVTDMHYQHFRGSVRQQNHFAAPCQSTHIIQSHVVQNSKPIGSSAPRPESQSVHSDLQTLSSSRPSVGDPRYQPGPMSQGTLQENGQEVGNSSQMNDIAIFAQRVPSSNNLPQELKKSNVTPGLQEAASRPLRQVKLEGERGGSMSVSSRRSKQVKLEDGSAVPAQVAGRLSKQVKMEGTTFPASGSEGNLLNVSTTNQNIRPGVQPIEEPTLQLPPFMDPGLLDQVLRLTPEQLSLLPPDQQQQVIQLQKMLSKPT</sequence>
<proteinExistence type="predicted"/>
<feature type="region of interest" description="Disordered" evidence="4">
    <location>
        <begin position="340"/>
        <end position="392"/>
    </location>
</feature>
<dbReference type="Proteomes" id="UP000594263">
    <property type="component" value="Unplaced"/>
</dbReference>
<dbReference type="GO" id="GO:0005847">
    <property type="term" value="C:mRNA cleavage and polyadenylation specificity factor complex"/>
    <property type="evidence" value="ECO:0007669"/>
    <property type="project" value="TreeGrafter"/>
</dbReference>
<feature type="compositionally biased region" description="Polar residues" evidence="4">
    <location>
        <begin position="411"/>
        <end position="424"/>
    </location>
</feature>
<feature type="region of interest" description="Disordered" evidence="4">
    <location>
        <begin position="441"/>
        <end position="463"/>
    </location>
</feature>
<feature type="compositionally biased region" description="Basic and acidic residues" evidence="4">
    <location>
        <begin position="85"/>
        <end position="97"/>
    </location>
</feature>
<dbReference type="InterPro" id="IPR000504">
    <property type="entry name" value="RRM_dom"/>
</dbReference>
<evidence type="ECO:0000256" key="1">
    <source>
        <dbReference type="ARBA" id="ARBA00004123"/>
    </source>
</evidence>
<dbReference type="InterPro" id="IPR035979">
    <property type="entry name" value="RBD_domain_sf"/>
</dbReference>
<dbReference type="Gene3D" id="1.25.40.630">
    <property type="match status" value="1"/>
</dbReference>
<comment type="subcellular location">
    <subcellularLocation>
        <location evidence="1">Nucleus</location>
    </subcellularLocation>
</comment>
<name>A0A7N0TNB9_KALFE</name>
<dbReference type="GO" id="GO:0003729">
    <property type="term" value="F:mRNA binding"/>
    <property type="evidence" value="ECO:0007669"/>
    <property type="project" value="TreeGrafter"/>
</dbReference>
<dbReference type="Gramene" id="Kaladp0040s0486.1.v1.1">
    <property type="protein sequence ID" value="Kaladp0040s0486.1.v1.1"/>
    <property type="gene ID" value="Kaladp0040s0486.v1.1"/>
</dbReference>
<feature type="compositionally biased region" description="Polar residues" evidence="4">
    <location>
        <begin position="378"/>
        <end position="392"/>
    </location>
</feature>
<dbReference type="InterPro" id="IPR026896">
    <property type="entry name" value="CSTF_C"/>
</dbReference>
<dbReference type="SMART" id="SM00360">
    <property type="entry name" value="RRM"/>
    <property type="match status" value="1"/>
</dbReference>
<dbReference type="EnsemblPlants" id="Kaladp0040s0486.1.v1.1">
    <property type="protein sequence ID" value="Kaladp0040s0486.1.v1.1"/>
    <property type="gene ID" value="Kaladp0040s0486.v1.1"/>
</dbReference>
<dbReference type="PROSITE" id="PS50102">
    <property type="entry name" value="RRM"/>
    <property type="match status" value="1"/>
</dbReference>
<feature type="region of interest" description="Disordered" evidence="4">
    <location>
        <begin position="411"/>
        <end position="430"/>
    </location>
</feature>
<evidence type="ECO:0000313" key="6">
    <source>
        <dbReference type="EnsemblPlants" id="Kaladp0040s0486.1.v1.1"/>
    </source>
</evidence>
<keyword evidence="3" id="KW-0694">RNA-binding</keyword>
<dbReference type="AlphaFoldDB" id="A0A7N0TNB9"/>
<evidence type="ECO:0000256" key="4">
    <source>
        <dbReference type="SAM" id="MobiDB-lite"/>
    </source>
</evidence>
<reference evidence="6" key="1">
    <citation type="submission" date="2021-01" db="UniProtKB">
        <authorList>
            <consortium name="EnsemblPlants"/>
        </authorList>
    </citation>
    <scope>IDENTIFICATION</scope>
</reference>
<dbReference type="Pfam" id="PF14327">
    <property type="entry name" value="CSTF2_hinge"/>
    <property type="match status" value="1"/>
</dbReference>
<evidence type="ECO:0000256" key="2">
    <source>
        <dbReference type="ARBA" id="ARBA00023242"/>
    </source>
</evidence>
<keyword evidence="2" id="KW-0539">Nucleus</keyword>
<evidence type="ECO:0000256" key="3">
    <source>
        <dbReference type="PROSITE-ProRule" id="PRU00176"/>
    </source>
</evidence>
<dbReference type="PANTHER" id="PTHR45735">
    <property type="entry name" value="CLEAVAGE STIMULATION FACTOR SUBUNIT 2"/>
    <property type="match status" value="1"/>
</dbReference>
<organism evidence="6 7">
    <name type="scientific">Kalanchoe fedtschenkoi</name>
    <name type="common">Lavender scallops</name>
    <name type="synonym">South American air plant</name>
    <dbReference type="NCBI Taxonomy" id="63787"/>
    <lineage>
        <taxon>Eukaryota</taxon>
        <taxon>Viridiplantae</taxon>
        <taxon>Streptophyta</taxon>
        <taxon>Embryophyta</taxon>
        <taxon>Tracheophyta</taxon>
        <taxon>Spermatophyta</taxon>
        <taxon>Magnoliopsida</taxon>
        <taxon>eudicotyledons</taxon>
        <taxon>Gunneridae</taxon>
        <taxon>Pentapetalae</taxon>
        <taxon>Saxifragales</taxon>
        <taxon>Crassulaceae</taxon>
        <taxon>Kalanchoe</taxon>
    </lineage>
</organism>
<dbReference type="InterPro" id="IPR012677">
    <property type="entry name" value="Nucleotide-bd_a/b_plait_sf"/>
</dbReference>
<dbReference type="Pfam" id="PF00076">
    <property type="entry name" value="RRM_1"/>
    <property type="match status" value="1"/>
</dbReference>
<dbReference type="PANTHER" id="PTHR45735:SF2">
    <property type="entry name" value="CLEAVAGE STIMULATION FACTOR SUBUNIT 2"/>
    <property type="match status" value="1"/>
</dbReference>
<dbReference type="SUPFAM" id="SSF54928">
    <property type="entry name" value="RNA-binding domain, RBD"/>
    <property type="match status" value="1"/>
</dbReference>
<dbReference type="Gene3D" id="1.10.20.70">
    <property type="entry name" value="Transcription termination and cleavage factor, C-terminal domain"/>
    <property type="match status" value="1"/>
</dbReference>
<dbReference type="InterPro" id="IPR025742">
    <property type="entry name" value="CSTF2_hinge"/>
</dbReference>
<dbReference type="FunFam" id="3.30.70.330:FF:000378">
    <property type="entry name" value="Cleavage stimulating factor 64"/>
    <property type="match status" value="1"/>
</dbReference>
<evidence type="ECO:0000259" key="5">
    <source>
        <dbReference type="PROSITE" id="PS50102"/>
    </source>
</evidence>